<accession>A0A420DSI6</accession>
<organism evidence="3 4">
    <name type="scientific">Sulfitobacter guttiformis</name>
    <dbReference type="NCBI Taxonomy" id="74349"/>
    <lineage>
        <taxon>Bacteria</taxon>
        <taxon>Pseudomonadati</taxon>
        <taxon>Pseudomonadota</taxon>
        <taxon>Alphaproteobacteria</taxon>
        <taxon>Rhodobacterales</taxon>
        <taxon>Roseobacteraceae</taxon>
        <taxon>Sulfitobacter</taxon>
    </lineage>
</organism>
<feature type="compositionally biased region" description="Polar residues" evidence="1">
    <location>
        <begin position="169"/>
        <end position="180"/>
    </location>
</feature>
<dbReference type="EMBL" id="RAQK01000001">
    <property type="protein sequence ID" value="RKE97128.1"/>
    <property type="molecule type" value="Genomic_DNA"/>
</dbReference>
<evidence type="ECO:0000313" key="3">
    <source>
        <dbReference type="EMBL" id="RKE97128.1"/>
    </source>
</evidence>
<feature type="region of interest" description="Disordered" evidence="1">
    <location>
        <begin position="154"/>
        <end position="203"/>
    </location>
</feature>
<feature type="compositionally biased region" description="Polar residues" evidence="1">
    <location>
        <begin position="354"/>
        <end position="368"/>
    </location>
</feature>
<dbReference type="InterPro" id="IPR038610">
    <property type="entry name" value="FliK-like_C_sf"/>
</dbReference>
<feature type="region of interest" description="Disordered" evidence="1">
    <location>
        <begin position="349"/>
        <end position="398"/>
    </location>
</feature>
<dbReference type="Proteomes" id="UP000284407">
    <property type="component" value="Unassembled WGS sequence"/>
</dbReference>
<dbReference type="CDD" id="cd17470">
    <property type="entry name" value="T3SS_Flik_C"/>
    <property type="match status" value="1"/>
</dbReference>
<keyword evidence="4" id="KW-1185">Reference proteome</keyword>
<feature type="compositionally biased region" description="Basic and acidic residues" evidence="1">
    <location>
        <begin position="61"/>
        <end position="76"/>
    </location>
</feature>
<dbReference type="AlphaFoldDB" id="A0A420DSI6"/>
<proteinExistence type="predicted"/>
<comment type="caution">
    <text evidence="3">The sequence shown here is derived from an EMBL/GenBank/DDBJ whole genome shotgun (WGS) entry which is preliminary data.</text>
</comment>
<feature type="compositionally biased region" description="Polar residues" evidence="1">
    <location>
        <begin position="194"/>
        <end position="203"/>
    </location>
</feature>
<reference evidence="3 4" key="1">
    <citation type="submission" date="2018-09" db="EMBL/GenBank/DDBJ databases">
        <title>Genomic Encyclopedia of Archaeal and Bacterial Type Strains, Phase II (KMG-II): from individual species to whole genera.</title>
        <authorList>
            <person name="Goeker M."/>
        </authorList>
    </citation>
    <scope>NUCLEOTIDE SEQUENCE [LARGE SCALE GENOMIC DNA]</scope>
    <source>
        <strain evidence="3 4">DSM 11458</strain>
    </source>
</reference>
<evidence type="ECO:0000313" key="4">
    <source>
        <dbReference type="Proteomes" id="UP000284407"/>
    </source>
</evidence>
<keyword evidence="3" id="KW-0966">Cell projection</keyword>
<feature type="compositionally biased region" description="Polar residues" evidence="1">
    <location>
        <begin position="529"/>
        <end position="541"/>
    </location>
</feature>
<evidence type="ECO:0000256" key="1">
    <source>
        <dbReference type="SAM" id="MobiDB-lite"/>
    </source>
</evidence>
<protein>
    <submittedName>
        <fullName evidence="3">Flagellar hook-length control protein FliK</fullName>
    </submittedName>
</protein>
<dbReference type="InterPro" id="IPR021136">
    <property type="entry name" value="Flagellar_hook_control-like_C"/>
</dbReference>
<dbReference type="Pfam" id="PF02120">
    <property type="entry name" value="Flg_hook"/>
    <property type="match status" value="1"/>
</dbReference>
<dbReference type="Gene3D" id="3.30.750.140">
    <property type="match status" value="1"/>
</dbReference>
<keyword evidence="3" id="KW-0282">Flagellum</keyword>
<feature type="compositionally biased region" description="Polar residues" evidence="1">
    <location>
        <begin position="1"/>
        <end position="14"/>
    </location>
</feature>
<evidence type="ECO:0000259" key="2">
    <source>
        <dbReference type="Pfam" id="PF02120"/>
    </source>
</evidence>
<feature type="compositionally biased region" description="Polar residues" evidence="1">
    <location>
        <begin position="549"/>
        <end position="559"/>
    </location>
</feature>
<feature type="domain" description="Flagellar hook-length control protein-like C-terminal" evidence="2">
    <location>
        <begin position="461"/>
        <end position="528"/>
    </location>
</feature>
<sequence length="575" mass="61561">MTTSTASTGINPRSSPKVPTASGITGTGGLETNAVRPPRHLDFASMVATLPVLQKSAPDTKQVDEGPDDKKEKRETGMAPTSAEQQPSTKLHIMSPEAEDTMAGDIEDVPEQRVSKHGKKGIASEKDQPQVAVEKYWKEQVADISRTFLTQNISESMMGTRRPNLDHAGQSQSSLPNSNKLEGEGPLYKVGTAPDQSAQFTSGLPSIQPVVEIVTSGNRGTTENLHSPALPLQIDSKALQSHDGQSAHQRHSEPVFDMTQAMPLARSVAGSKIQYPSEPEAIHKASETNATHINPKGVGSAAQRIQDIGTVAPSHHKGTSPLWNDIRLREKQLSADLYKTGVTPEMRRFDPAVMSSTSPTLDSQSHSVDPQYDARHTPAGPSPASPSTKQGIGSLLPGTLSPTDVAQSLLTPTDAPDIINWDQARSATHPTGTFVPLRSDLHLHVARQIAVVADQAVHRPVEIALSPDELGRVRMSVKSEDGAITVSILAERPDTLDLMRRNIDQLGQTFRSMGYDSISFSFGQGGERANTSQDNANSNPDGSADAAGTSHQSTPSDHTLIQLDRMPASGVDIRL</sequence>
<gene>
    <name evidence="3" type="ORF">C8N30_1714</name>
</gene>
<dbReference type="STRING" id="1443111.Z949_3740"/>
<name>A0A420DSI6_9RHOB</name>
<feature type="region of interest" description="Disordered" evidence="1">
    <location>
        <begin position="521"/>
        <end position="575"/>
    </location>
</feature>
<feature type="compositionally biased region" description="Acidic residues" evidence="1">
    <location>
        <begin position="97"/>
        <end position="109"/>
    </location>
</feature>
<feature type="region of interest" description="Disordered" evidence="1">
    <location>
        <begin position="1"/>
        <end position="130"/>
    </location>
</feature>
<keyword evidence="3" id="KW-0969">Cilium</keyword>